<sequence precursor="true">MSRGFNWFTPVAVVVALSVGSLQAATFSIVDGEGFESPDYSTTFNGTGQLDGQFASIAGGFGSDQWAKSGGAGSSATVQSAVFADGGQAVRVDKGDGPDAFWGIQQSGYPDPGFPYVCIEWDMLVEFADAPTGGAQTPFGPYFGVAAYDNETTQKRIGYLGVDSQTGDVLYSEAGSGFFTPTGTVVSFDEWHSYQLILDYNSMTYRATVDGSLVLTGAEFDEGFVDGVTSLFTDANISAISADNTDYYMGLTGTAYFDNFNVFETTNAKPVPEPAAALLLVAGAGLVAARRRN</sequence>
<accession>A0A5C5VGJ9</accession>
<dbReference type="RefSeq" id="WP_197531294.1">
    <property type="nucleotide sequence ID" value="NZ_SIHJ01000001.1"/>
</dbReference>
<dbReference type="NCBIfam" id="TIGR02595">
    <property type="entry name" value="PEP_CTERM"/>
    <property type="match status" value="1"/>
</dbReference>
<keyword evidence="1" id="KW-0732">Signal</keyword>
<protein>
    <recommendedName>
        <fullName evidence="4">PEP-CTERM protein-sorting domain-containing protein</fullName>
    </recommendedName>
</protein>
<evidence type="ECO:0008006" key="4">
    <source>
        <dbReference type="Google" id="ProtNLM"/>
    </source>
</evidence>
<proteinExistence type="predicted"/>
<dbReference type="Proteomes" id="UP000316714">
    <property type="component" value="Unassembled WGS sequence"/>
</dbReference>
<evidence type="ECO:0000256" key="1">
    <source>
        <dbReference type="SAM" id="SignalP"/>
    </source>
</evidence>
<dbReference type="InterPro" id="IPR013424">
    <property type="entry name" value="Ice-binding_C"/>
</dbReference>
<feature type="chain" id="PRO_5022955407" description="PEP-CTERM protein-sorting domain-containing protein" evidence="1">
    <location>
        <begin position="25"/>
        <end position="293"/>
    </location>
</feature>
<comment type="caution">
    <text evidence="2">The sequence shown here is derived from an EMBL/GenBank/DDBJ whole genome shotgun (WGS) entry which is preliminary data.</text>
</comment>
<gene>
    <name evidence="2" type="ORF">KOR34_20270</name>
</gene>
<dbReference type="EMBL" id="SIHJ01000001">
    <property type="protein sequence ID" value="TWT37080.1"/>
    <property type="molecule type" value="Genomic_DNA"/>
</dbReference>
<evidence type="ECO:0000313" key="2">
    <source>
        <dbReference type="EMBL" id="TWT37080.1"/>
    </source>
</evidence>
<organism evidence="2 3">
    <name type="scientific">Posidoniimonas corsicana</name>
    <dbReference type="NCBI Taxonomy" id="1938618"/>
    <lineage>
        <taxon>Bacteria</taxon>
        <taxon>Pseudomonadati</taxon>
        <taxon>Planctomycetota</taxon>
        <taxon>Planctomycetia</taxon>
        <taxon>Pirellulales</taxon>
        <taxon>Lacipirellulaceae</taxon>
        <taxon>Posidoniimonas</taxon>
    </lineage>
</organism>
<feature type="signal peptide" evidence="1">
    <location>
        <begin position="1"/>
        <end position="24"/>
    </location>
</feature>
<reference evidence="2 3" key="1">
    <citation type="submission" date="2019-02" db="EMBL/GenBank/DDBJ databases">
        <title>Deep-cultivation of Planctomycetes and their phenomic and genomic characterization uncovers novel biology.</title>
        <authorList>
            <person name="Wiegand S."/>
            <person name="Jogler M."/>
            <person name="Boedeker C."/>
            <person name="Pinto D."/>
            <person name="Vollmers J."/>
            <person name="Rivas-Marin E."/>
            <person name="Kohn T."/>
            <person name="Peeters S.H."/>
            <person name="Heuer A."/>
            <person name="Rast P."/>
            <person name="Oberbeckmann S."/>
            <person name="Bunk B."/>
            <person name="Jeske O."/>
            <person name="Meyerdierks A."/>
            <person name="Storesund J.E."/>
            <person name="Kallscheuer N."/>
            <person name="Luecker S."/>
            <person name="Lage O.M."/>
            <person name="Pohl T."/>
            <person name="Merkel B.J."/>
            <person name="Hornburger P."/>
            <person name="Mueller R.-W."/>
            <person name="Bruemmer F."/>
            <person name="Labrenz M."/>
            <person name="Spormann A.M."/>
            <person name="Op Den Camp H."/>
            <person name="Overmann J."/>
            <person name="Amann R."/>
            <person name="Jetten M.S.M."/>
            <person name="Mascher T."/>
            <person name="Medema M.H."/>
            <person name="Devos D.P."/>
            <person name="Kaster A.-K."/>
            <person name="Ovreas L."/>
            <person name="Rohde M."/>
            <person name="Galperin M.Y."/>
            <person name="Jogler C."/>
        </authorList>
    </citation>
    <scope>NUCLEOTIDE SEQUENCE [LARGE SCALE GENOMIC DNA]</scope>
    <source>
        <strain evidence="2 3">KOR34</strain>
    </source>
</reference>
<evidence type="ECO:0000313" key="3">
    <source>
        <dbReference type="Proteomes" id="UP000316714"/>
    </source>
</evidence>
<name>A0A5C5VGJ9_9BACT</name>
<keyword evidence="3" id="KW-1185">Reference proteome</keyword>
<dbReference type="AlphaFoldDB" id="A0A5C5VGJ9"/>